<evidence type="ECO:0008006" key="5">
    <source>
        <dbReference type="Google" id="ProtNLM"/>
    </source>
</evidence>
<dbReference type="PANTHER" id="PTHR12049:SF7">
    <property type="entry name" value="PROTEIN ARGININE METHYLTRANSFERASE NDUFAF7, MITOCHONDRIAL"/>
    <property type="match status" value="1"/>
</dbReference>
<dbReference type="Gene3D" id="3.40.50.12710">
    <property type="match status" value="1"/>
</dbReference>
<keyword evidence="1" id="KW-0489">Methyltransferase</keyword>
<evidence type="ECO:0000313" key="4">
    <source>
        <dbReference type="Proteomes" id="UP000198462"/>
    </source>
</evidence>
<dbReference type="GO" id="GO:0032259">
    <property type="term" value="P:methylation"/>
    <property type="evidence" value="ECO:0007669"/>
    <property type="project" value="UniProtKB-KW"/>
</dbReference>
<dbReference type="Pfam" id="PF02636">
    <property type="entry name" value="Methyltransf_28"/>
    <property type="match status" value="1"/>
</dbReference>
<dbReference type="Proteomes" id="UP000198462">
    <property type="component" value="Unassembled WGS sequence"/>
</dbReference>
<dbReference type="EMBL" id="NFZT01000001">
    <property type="protein sequence ID" value="OWV34599.1"/>
    <property type="molecule type" value="Genomic_DNA"/>
</dbReference>
<dbReference type="InterPro" id="IPR038375">
    <property type="entry name" value="NDUFAF7_sf"/>
</dbReference>
<name>A0A219B9V8_9SPHN</name>
<dbReference type="PANTHER" id="PTHR12049">
    <property type="entry name" value="PROTEIN ARGININE METHYLTRANSFERASE NDUFAF7, MITOCHONDRIAL"/>
    <property type="match status" value="1"/>
</dbReference>
<dbReference type="SUPFAM" id="SSF53335">
    <property type="entry name" value="S-adenosyl-L-methionine-dependent methyltransferases"/>
    <property type="match status" value="1"/>
</dbReference>
<evidence type="ECO:0000256" key="2">
    <source>
        <dbReference type="ARBA" id="ARBA00022679"/>
    </source>
</evidence>
<sequence>MAASNTHYYAARDPLGAEGDFVTAPEISQIFGELVGLALVDLWVRAGSPAPVFLCELGPGRGTLMSDALRAAGQVPGFREAARTHLVETSPALRREQIRRLPDAVHHDRLDTLPASGPLLLVANEFFDALPIAQQVRVGSEWQERRVTERNGDLVFLPEGAEIRETGDAAQTVAAALATRLTAQGGAALVIDYGYAGGETGDTLQAVRAHQKVSPLAFPGEADLTAHVDFAALAEAARRKGAEVSGPVSQAAFLSALGIGLRAERLMAAAPGRSEEISAAVHRLTAPSEMGALFKVLALRAPGWPPIAGVG</sequence>
<accession>A0A219B9V8</accession>
<dbReference type="GO" id="GO:0035243">
    <property type="term" value="F:protein-arginine omega-N symmetric methyltransferase activity"/>
    <property type="evidence" value="ECO:0007669"/>
    <property type="project" value="TreeGrafter"/>
</dbReference>
<gene>
    <name evidence="3" type="ORF">B5C34_02585</name>
</gene>
<dbReference type="InterPro" id="IPR003788">
    <property type="entry name" value="NDUFAF7"/>
</dbReference>
<dbReference type="InterPro" id="IPR029063">
    <property type="entry name" value="SAM-dependent_MTases_sf"/>
</dbReference>
<keyword evidence="2" id="KW-0808">Transferase</keyword>
<organism evidence="3 4">
    <name type="scientific">Pacificimonas flava</name>
    <dbReference type="NCBI Taxonomy" id="1234595"/>
    <lineage>
        <taxon>Bacteria</taxon>
        <taxon>Pseudomonadati</taxon>
        <taxon>Pseudomonadota</taxon>
        <taxon>Alphaproteobacteria</taxon>
        <taxon>Sphingomonadales</taxon>
        <taxon>Sphingosinicellaceae</taxon>
        <taxon>Pacificimonas</taxon>
    </lineage>
</organism>
<reference evidence="4" key="1">
    <citation type="submission" date="2017-05" db="EMBL/GenBank/DDBJ databases">
        <authorList>
            <person name="Lin X."/>
        </authorList>
    </citation>
    <scope>NUCLEOTIDE SEQUENCE [LARGE SCALE GENOMIC DNA]</scope>
    <source>
        <strain evidence="4">JLT2012</strain>
    </source>
</reference>
<dbReference type="OrthoDB" id="9794208at2"/>
<evidence type="ECO:0000256" key="1">
    <source>
        <dbReference type="ARBA" id="ARBA00022603"/>
    </source>
</evidence>
<dbReference type="AlphaFoldDB" id="A0A219B9V8"/>
<protein>
    <recommendedName>
        <fullName evidence="5">Methyltransferase</fullName>
    </recommendedName>
</protein>
<proteinExistence type="predicted"/>
<evidence type="ECO:0000313" key="3">
    <source>
        <dbReference type="EMBL" id="OWV34599.1"/>
    </source>
</evidence>
<keyword evidence="4" id="KW-1185">Reference proteome</keyword>
<comment type="caution">
    <text evidence="3">The sequence shown here is derived from an EMBL/GenBank/DDBJ whole genome shotgun (WGS) entry which is preliminary data.</text>
</comment>